<comment type="caution">
    <text evidence="1">The sequence shown here is derived from an EMBL/GenBank/DDBJ whole genome shotgun (WGS) entry which is preliminary data.</text>
</comment>
<evidence type="ECO:0000313" key="2">
    <source>
        <dbReference type="Proteomes" id="UP001254759"/>
    </source>
</evidence>
<keyword evidence="2" id="KW-1185">Reference proteome</keyword>
<dbReference type="PROSITE" id="PS51257">
    <property type="entry name" value="PROKAR_LIPOPROTEIN"/>
    <property type="match status" value="1"/>
</dbReference>
<dbReference type="Proteomes" id="UP001254759">
    <property type="component" value="Unassembled WGS sequence"/>
</dbReference>
<evidence type="ECO:0008006" key="3">
    <source>
        <dbReference type="Google" id="ProtNLM"/>
    </source>
</evidence>
<dbReference type="RefSeq" id="WP_310092352.1">
    <property type="nucleotide sequence ID" value="NZ_JAVDTT010000002.1"/>
</dbReference>
<sequence length="120" mass="13255">MRYLLLIFAVAITGCNKPGRVVEGLFTVDGKPTPGVEVRLPNNIDDYSDCGGAPLAAVTDQSGKFRASIDKYPIRPCFTVNGKIYSDFMIVDDKKQDAIQLRCRIPNDPKGHFEDAQVCF</sequence>
<name>A0ABU1RRV4_9GAMM</name>
<evidence type="ECO:0000313" key="1">
    <source>
        <dbReference type="EMBL" id="MDR6841507.1"/>
    </source>
</evidence>
<accession>A0ABU1RRV4</accession>
<protein>
    <recommendedName>
        <fullName evidence="3">Carboxypeptidase regulatory-like domain-containing protein</fullName>
    </recommendedName>
</protein>
<gene>
    <name evidence="1" type="ORF">J2W94_001792</name>
</gene>
<dbReference type="EMBL" id="JAVDTT010000002">
    <property type="protein sequence ID" value="MDR6841507.1"/>
    <property type="molecule type" value="Genomic_DNA"/>
</dbReference>
<organism evidence="1 2">
    <name type="scientific">Pseudoxanthomonas sacheonensis</name>
    <dbReference type="NCBI Taxonomy" id="443615"/>
    <lineage>
        <taxon>Bacteria</taxon>
        <taxon>Pseudomonadati</taxon>
        <taxon>Pseudomonadota</taxon>
        <taxon>Gammaproteobacteria</taxon>
        <taxon>Lysobacterales</taxon>
        <taxon>Lysobacteraceae</taxon>
        <taxon>Pseudoxanthomonas</taxon>
    </lineage>
</organism>
<reference evidence="1 2" key="1">
    <citation type="submission" date="2023-07" db="EMBL/GenBank/DDBJ databases">
        <title>Sorghum-associated microbial communities from plants grown in Nebraska, USA.</title>
        <authorList>
            <person name="Schachtman D."/>
        </authorList>
    </citation>
    <scope>NUCLEOTIDE SEQUENCE [LARGE SCALE GENOMIC DNA]</scope>
    <source>
        <strain evidence="1 2">BE107</strain>
    </source>
</reference>
<proteinExistence type="predicted"/>